<evidence type="ECO:0000256" key="1">
    <source>
        <dbReference type="ARBA" id="ARBA00001968"/>
    </source>
</evidence>
<evidence type="ECO:0000256" key="3">
    <source>
        <dbReference type="ARBA" id="ARBA00029596"/>
    </source>
</evidence>
<feature type="binding site" evidence="5">
    <location>
        <position position="119"/>
    </location>
    <ligand>
        <name>substrate</name>
    </ligand>
</feature>
<feature type="binding site" evidence="5">
    <location>
        <position position="120"/>
    </location>
    <ligand>
        <name>Mg(2+)</name>
        <dbReference type="ChEBI" id="CHEBI:18420"/>
    </ligand>
</feature>
<gene>
    <name evidence="6" type="ORF">C8P66_115131</name>
</gene>
<dbReference type="RefSeq" id="WP_111398931.1">
    <property type="nucleotide sequence ID" value="NZ_QKYU01000015.1"/>
</dbReference>
<dbReference type="SUPFAM" id="SSF89562">
    <property type="entry name" value="RraA-like"/>
    <property type="match status" value="1"/>
</dbReference>
<evidence type="ECO:0000256" key="5">
    <source>
        <dbReference type="PIRSR" id="PIRSR605493-1"/>
    </source>
</evidence>
<dbReference type="InterPro" id="IPR005493">
    <property type="entry name" value="RraA/RraA-like"/>
</dbReference>
<comment type="caution">
    <text evidence="6">The sequence shown here is derived from an EMBL/GenBank/DDBJ whole genome shotgun (WGS) entry which is preliminary data.</text>
</comment>
<dbReference type="AlphaFoldDB" id="A0A2W7I9T2"/>
<keyword evidence="5" id="KW-0460">Magnesium</keyword>
<keyword evidence="7" id="KW-1185">Reference proteome</keyword>
<feature type="binding site" evidence="5">
    <location>
        <begin position="97"/>
        <end position="100"/>
    </location>
    <ligand>
        <name>substrate</name>
    </ligand>
</feature>
<dbReference type="GO" id="GO:0046872">
    <property type="term" value="F:metal ion binding"/>
    <property type="evidence" value="ECO:0007669"/>
    <property type="project" value="UniProtKB-KW"/>
</dbReference>
<evidence type="ECO:0000313" key="6">
    <source>
        <dbReference type="EMBL" id="PZW43666.1"/>
    </source>
</evidence>
<evidence type="ECO:0000313" key="7">
    <source>
        <dbReference type="Proteomes" id="UP000249688"/>
    </source>
</evidence>
<comment type="cofactor">
    <cofactor evidence="1">
        <name>a divalent metal cation</name>
        <dbReference type="ChEBI" id="CHEBI:60240"/>
    </cofactor>
</comment>
<evidence type="ECO:0000256" key="2">
    <source>
        <dbReference type="ARBA" id="ARBA00016549"/>
    </source>
</evidence>
<dbReference type="EMBL" id="QKYU01000015">
    <property type="protein sequence ID" value="PZW43666.1"/>
    <property type="molecule type" value="Genomic_DNA"/>
</dbReference>
<dbReference type="PANTHER" id="PTHR33254">
    <property type="entry name" value="4-HYDROXY-4-METHYL-2-OXOGLUTARATE ALDOLASE 3-RELATED"/>
    <property type="match status" value="1"/>
</dbReference>
<comment type="cofactor">
    <cofactor evidence="5">
        <name>Mg(2+)</name>
        <dbReference type="ChEBI" id="CHEBI:18420"/>
    </cofactor>
</comment>
<protein>
    <recommendedName>
        <fullName evidence="2">Putative 4-hydroxy-4-methyl-2-oxoglutarate aldolase</fullName>
    </recommendedName>
    <alternativeName>
        <fullName evidence="3">Regulator of ribonuclease activity homolog</fullName>
    </alternativeName>
    <alternativeName>
        <fullName evidence="4">RraA-like protein</fullName>
    </alternativeName>
</protein>
<accession>A0A2W7I9T2</accession>
<evidence type="ECO:0000256" key="4">
    <source>
        <dbReference type="ARBA" id="ARBA00030169"/>
    </source>
</evidence>
<dbReference type="InterPro" id="IPR036704">
    <property type="entry name" value="RraA/RraA-like_sf"/>
</dbReference>
<sequence length="224" mass="23251">MTVGFRIRSNFTRVDAALARRAAAVPAANIGDVVNRMQAMRGGFLAYGGRKTFAGPAFTVRARAGDNLMLHEALDLAQPGDVIVCDAGGDMGTAIMGDIMGRYAESLGIGAIIVDGAIRDVAGLAKLDLGVWARGATPAGPYKDGPGEIGYPVSCGGLVVMPGDLIAADEDGVVVIPREDAEAAVIAAEAHSLKEAEMMQAIDERRSDRSWVGAILVGRSVTRV</sequence>
<dbReference type="OrthoDB" id="8717144at2"/>
<keyword evidence="5" id="KW-0479">Metal-binding</keyword>
<dbReference type="Pfam" id="PF03737">
    <property type="entry name" value="RraA-like"/>
    <property type="match status" value="1"/>
</dbReference>
<dbReference type="Proteomes" id="UP000249688">
    <property type="component" value="Unassembled WGS sequence"/>
</dbReference>
<proteinExistence type="predicted"/>
<organism evidence="6 7">
    <name type="scientific">Humitalea rosea</name>
    <dbReference type="NCBI Taxonomy" id="990373"/>
    <lineage>
        <taxon>Bacteria</taxon>
        <taxon>Pseudomonadati</taxon>
        <taxon>Pseudomonadota</taxon>
        <taxon>Alphaproteobacteria</taxon>
        <taxon>Acetobacterales</taxon>
        <taxon>Roseomonadaceae</taxon>
        <taxon>Humitalea</taxon>
    </lineage>
</organism>
<dbReference type="CDD" id="cd16841">
    <property type="entry name" value="RraA_family"/>
    <property type="match status" value="1"/>
</dbReference>
<dbReference type="NCBIfam" id="NF004850">
    <property type="entry name" value="PRK06201.1"/>
    <property type="match status" value="1"/>
</dbReference>
<dbReference type="Gene3D" id="3.50.30.40">
    <property type="entry name" value="Ribonuclease E inhibitor RraA/RraA-like"/>
    <property type="match status" value="1"/>
</dbReference>
<reference evidence="6 7" key="1">
    <citation type="submission" date="2018-06" db="EMBL/GenBank/DDBJ databases">
        <title>Genomic Encyclopedia of Archaeal and Bacterial Type Strains, Phase II (KMG-II): from individual species to whole genera.</title>
        <authorList>
            <person name="Goeker M."/>
        </authorList>
    </citation>
    <scope>NUCLEOTIDE SEQUENCE [LARGE SCALE GENOMIC DNA]</scope>
    <source>
        <strain evidence="6 7">DSM 24525</strain>
    </source>
</reference>
<dbReference type="PANTHER" id="PTHR33254:SF4">
    <property type="entry name" value="4-HYDROXY-4-METHYL-2-OXOGLUTARATE ALDOLASE 3-RELATED"/>
    <property type="match status" value="1"/>
</dbReference>
<name>A0A2W7I9T2_9PROT</name>